<comment type="caution">
    <text evidence="1">The sequence shown here is derived from an EMBL/GenBank/DDBJ whole genome shotgun (WGS) entry which is preliminary data.</text>
</comment>
<proteinExistence type="predicted"/>
<name>A0A261EUQ5_9BIFI</name>
<dbReference type="InterPro" id="IPR036689">
    <property type="entry name" value="ESAT-6-like_sf"/>
</dbReference>
<dbReference type="Gene3D" id="1.10.287.1060">
    <property type="entry name" value="ESAT-6-like"/>
    <property type="match status" value="1"/>
</dbReference>
<dbReference type="Proteomes" id="UP000216004">
    <property type="component" value="Unassembled WGS sequence"/>
</dbReference>
<protein>
    <submittedName>
        <fullName evidence="1">Type VII secretion protein</fullName>
    </submittedName>
</protein>
<dbReference type="EMBL" id="MWWS01000003">
    <property type="protein sequence ID" value="OZG50601.1"/>
    <property type="molecule type" value="Genomic_DNA"/>
</dbReference>
<dbReference type="InterPro" id="IPR010310">
    <property type="entry name" value="T7SS_ESAT-6-like"/>
</dbReference>
<keyword evidence="2" id="KW-1185">Reference proteome</keyword>
<sequence length="110" mass="11914">MIQSCDFFEGYVVMANVSVTYGELDGAVNDLKNGHETLVSELNTLKSKIDALVSSGFVTDRASGAFQRSYEEFTKGATQTVDGLQGMEDFLNKTKQAMTELDSQLASALS</sequence>
<evidence type="ECO:0000313" key="2">
    <source>
        <dbReference type="Proteomes" id="UP000216004"/>
    </source>
</evidence>
<evidence type="ECO:0000313" key="1">
    <source>
        <dbReference type="EMBL" id="OZG50601.1"/>
    </source>
</evidence>
<dbReference type="AlphaFoldDB" id="A0A261EUQ5"/>
<dbReference type="Pfam" id="PF06013">
    <property type="entry name" value="WXG100"/>
    <property type="match status" value="1"/>
</dbReference>
<dbReference type="SUPFAM" id="SSF140453">
    <property type="entry name" value="EsxAB dimer-like"/>
    <property type="match status" value="1"/>
</dbReference>
<gene>
    <name evidence="1" type="ORF">BOCO_0201</name>
</gene>
<organism evidence="1 2">
    <name type="scientific">Bombiscardovia coagulans</name>
    <dbReference type="NCBI Taxonomy" id="686666"/>
    <lineage>
        <taxon>Bacteria</taxon>
        <taxon>Bacillati</taxon>
        <taxon>Actinomycetota</taxon>
        <taxon>Actinomycetes</taxon>
        <taxon>Bifidobacteriales</taxon>
        <taxon>Bifidobacteriaceae</taxon>
        <taxon>Bombiscardovia</taxon>
    </lineage>
</organism>
<accession>A0A261EUQ5</accession>
<reference evidence="1 2" key="1">
    <citation type="journal article" date="2017" name="BMC Genomics">
        <title>Comparative genomic and phylogenomic analyses of the Bifidobacteriaceae family.</title>
        <authorList>
            <person name="Lugli G.A."/>
            <person name="Milani C."/>
            <person name="Turroni F."/>
            <person name="Duranti S."/>
            <person name="Mancabelli L."/>
            <person name="Mangifesta M."/>
            <person name="Ferrario C."/>
            <person name="Modesto M."/>
            <person name="Mattarelli P."/>
            <person name="Jiri K."/>
            <person name="van Sinderen D."/>
            <person name="Ventura M."/>
        </authorList>
    </citation>
    <scope>NUCLEOTIDE SEQUENCE [LARGE SCALE GENOMIC DNA]</scope>
    <source>
        <strain evidence="1 2">DSM 22924</strain>
    </source>
</reference>